<proteinExistence type="predicted"/>
<gene>
    <name evidence="1" type="ORF">SAMN05192579_11652</name>
</gene>
<protein>
    <submittedName>
        <fullName evidence="1">TonB protein C-terminal</fullName>
    </submittedName>
</protein>
<dbReference type="SUPFAM" id="SSF74653">
    <property type="entry name" value="TolA/TonB C-terminal domain"/>
    <property type="match status" value="1"/>
</dbReference>
<dbReference type="EMBL" id="FOSR01000016">
    <property type="protein sequence ID" value="SFL14728.1"/>
    <property type="molecule type" value="Genomic_DNA"/>
</dbReference>
<keyword evidence="2" id="KW-1185">Reference proteome</keyword>
<sequence>MWQSSVCAQQARAAEFTVGAIVNAQGAVTKTEAEPSVAPGIAGVLDQAIRYWRFAPVQRNGKGVPVHTFITARLDVLPAAGGKLDLKVSYLRQGPKTSLFKARPSYPPEAMRTRLQGLVLLLGTLPAHGNAVVSLAKCAERDCNLLRHSVVDWFQHGTWTPETIDGQPVSAQARAFVTFRLIPVTAVTHKPLAQEAGITHEERALLHQYGFTDNDVRAGVNQLVLSSVLKPLMVRPVVMHLGPDDHS</sequence>
<organism evidence="1 2">
    <name type="scientific">Rhodanobacter glycinis</name>
    <dbReference type="NCBI Taxonomy" id="582702"/>
    <lineage>
        <taxon>Bacteria</taxon>
        <taxon>Pseudomonadati</taxon>
        <taxon>Pseudomonadota</taxon>
        <taxon>Gammaproteobacteria</taxon>
        <taxon>Lysobacterales</taxon>
        <taxon>Rhodanobacteraceae</taxon>
        <taxon>Rhodanobacter</taxon>
    </lineage>
</organism>
<evidence type="ECO:0000313" key="2">
    <source>
        <dbReference type="Proteomes" id="UP000198725"/>
    </source>
</evidence>
<dbReference type="AlphaFoldDB" id="A0A1I4F9W9"/>
<evidence type="ECO:0000313" key="1">
    <source>
        <dbReference type="EMBL" id="SFL14728.1"/>
    </source>
</evidence>
<dbReference type="Proteomes" id="UP000198725">
    <property type="component" value="Unassembled WGS sequence"/>
</dbReference>
<dbReference type="Gene3D" id="3.30.1150.10">
    <property type="match status" value="1"/>
</dbReference>
<accession>A0A1I4F9W9</accession>
<name>A0A1I4F9W9_9GAMM</name>
<reference evidence="2" key="1">
    <citation type="submission" date="2016-10" db="EMBL/GenBank/DDBJ databases">
        <authorList>
            <person name="Varghese N."/>
            <person name="Submissions S."/>
        </authorList>
    </citation>
    <scope>NUCLEOTIDE SEQUENCE [LARGE SCALE GENOMIC DNA]</scope>
    <source>
        <strain evidence="2">MO64</strain>
    </source>
</reference>